<dbReference type="InterPro" id="IPR016169">
    <property type="entry name" value="FAD-bd_PCMH_sub2"/>
</dbReference>
<evidence type="ECO:0000256" key="9">
    <source>
        <dbReference type="ARBA" id="ARBA00022827"/>
    </source>
</evidence>
<keyword evidence="8" id="KW-0285">Flavoprotein</keyword>
<keyword evidence="15" id="KW-0961">Cell wall biogenesis/degradation</keyword>
<dbReference type="UniPathway" id="UPA00219"/>
<evidence type="ECO:0000256" key="6">
    <source>
        <dbReference type="ARBA" id="ARBA00022490"/>
    </source>
</evidence>
<dbReference type="GO" id="GO:0008762">
    <property type="term" value="F:UDP-N-acetylmuramate dehydrogenase activity"/>
    <property type="evidence" value="ECO:0007669"/>
    <property type="project" value="UniProtKB-EC"/>
</dbReference>
<dbReference type="SUPFAM" id="SSF56194">
    <property type="entry name" value="Uridine diphospho-N-Acetylenolpyruvylglucosamine reductase, MurB, C-terminal domain"/>
    <property type="match status" value="1"/>
</dbReference>
<dbReference type="PANTHER" id="PTHR21071:SF4">
    <property type="entry name" value="UDP-N-ACETYLENOLPYRUVOYLGLUCOSAMINE REDUCTASE"/>
    <property type="match status" value="1"/>
</dbReference>
<keyword evidence="10" id="KW-0521">NADP</keyword>
<dbReference type="InterPro" id="IPR036318">
    <property type="entry name" value="FAD-bd_PCMH-like_sf"/>
</dbReference>
<dbReference type="Pfam" id="PF02873">
    <property type="entry name" value="MurB_C"/>
    <property type="match status" value="1"/>
</dbReference>
<dbReference type="GO" id="GO:0071555">
    <property type="term" value="P:cell wall organization"/>
    <property type="evidence" value="ECO:0007669"/>
    <property type="project" value="UniProtKB-KW"/>
</dbReference>
<dbReference type="OrthoDB" id="66620at2759"/>
<keyword evidence="11" id="KW-0133">Cell shape</keyword>
<dbReference type="PANTHER" id="PTHR21071">
    <property type="entry name" value="UDP-N-ACETYLENOLPYRUVOYLGLUCOSAMINE REDUCTASE"/>
    <property type="match status" value="1"/>
</dbReference>
<evidence type="ECO:0000256" key="16">
    <source>
        <dbReference type="ARBA" id="ARBA00048914"/>
    </source>
</evidence>
<keyword evidence="7" id="KW-0132">Cell division</keyword>
<evidence type="ECO:0000256" key="8">
    <source>
        <dbReference type="ARBA" id="ARBA00022630"/>
    </source>
</evidence>
<comment type="cofactor">
    <cofactor evidence="1">
        <name>FAD</name>
        <dbReference type="ChEBI" id="CHEBI:57692"/>
    </cofactor>
</comment>
<dbReference type="InterPro" id="IPR036635">
    <property type="entry name" value="MurB_C_sf"/>
</dbReference>
<reference evidence="18 19" key="1">
    <citation type="submission" date="2020-06" db="EMBL/GenBank/DDBJ databases">
        <title>Transcriptomic and genomic resources for Thalictrum thalictroides and T. hernandezii: Facilitating candidate gene discovery in an emerging model plant lineage.</title>
        <authorList>
            <person name="Arias T."/>
            <person name="Riano-Pachon D.M."/>
            <person name="Di Stilio V.S."/>
        </authorList>
    </citation>
    <scope>NUCLEOTIDE SEQUENCE [LARGE SCALE GENOMIC DNA]</scope>
    <source>
        <strain evidence="19">cv. WT478/WT964</strain>
        <tissue evidence="18">Leaves</tissue>
    </source>
</reference>
<dbReference type="HAMAP" id="MF_00037">
    <property type="entry name" value="MurB"/>
    <property type="match status" value="1"/>
</dbReference>
<comment type="caution">
    <text evidence="18">The sequence shown here is derived from an EMBL/GenBank/DDBJ whole genome shotgun (WGS) entry which is preliminary data.</text>
</comment>
<dbReference type="GO" id="GO:0005829">
    <property type="term" value="C:cytosol"/>
    <property type="evidence" value="ECO:0007669"/>
    <property type="project" value="TreeGrafter"/>
</dbReference>
<dbReference type="NCBIfam" id="NF010480">
    <property type="entry name" value="PRK13905.1"/>
    <property type="match status" value="1"/>
</dbReference>
<keyword evidence="13" id="KW-0560">Oxidoreductase</keyword>
<evidence type="ECO:0000256" key="11">
    <source>
        <dbReference type="ARBA" id="ARBA00022960"/>
    </source>
</evidence>
<dbReference type="Gene3D" id="3.90.78.10">
    <property type="entry name" value="UDP-N-acetylenolpyruvoylglucosamine reductase, C-terminal domain"/>
    <property type="match status" value="1"/>
</dbReference>
<dbReference type="InterPro" id="IPR011601">
    <property type="entry name" value="MurB_C"/>
</dbReference>
<evidence type="ECO:0000313" key="18">
    <source>
        <dbReference type="EMBL" id="KAF5191539.1"/>
    </source>
</evidence>
<evidence type="ECO:0000256" key="1">
    <source>
        <dbReference type="ARBA" id="ARBA00001974"/>
    </source>
</evidence>
<evidence type="ECO:0000256" key="14">
    <source>
        <dbReference type="ARBA" id="ARBA00023306"/>
    </source>
</evidence>
<keyword evidence="6" id="KW-0963">Cytoplasm</keyword>
<evidence type="ECO:0000256" key="3">
    <source>
        <dbReference type="ARBA" id="ARBA00004496"/>
    </source>
</evidence>
<feature type="domain" description="FAD-binding PCMH-type" evidence="17">
    <location>
        <begin position="41"/>
        <end position="208"/>
    </location>
</feature>
<evidence type="ECO:0000256" key="10">
    <source>
        <dbReference type="ARBA" id="ARBA00022857"/>
    </source>
</evidence>
<dbReference type="NCBIfam" id="TIGR00179">
    <property type="entry name" value="murB"/>
    <property type="match status" value="1"/>
</dbReference>
<evidence type="ECO:0000256" key="5">
    <source>
        <dbReference type="ARBA" id="ARBA00012518"/>
    </source>
</evidence>
<evidence type="ECO:0000256" key="4">
    <source>
        <dbReference type="ARBA" id="ARBA00004752"/>
    </source>
</evidence>
<evidence type="ECO:0000256" key="12">
    <source>
        <dbReference type="ARBA" id="ARBA00022984"/>
    </source>
</evidence>
<dbReference type="AlphaFoldDB" id="A0A7J6W2E2"/>
<dbReference type="InterPro" id="IPR006094">
    <property type="entry name" value="Oxid_FAD_bind_N"/>
</dbReference>
<dbReference type="SUPFAM" id="SSF56176">
    <property type="entry name" value="FAD-binding/transporter-associated domain-like"/>
    <property type="match status" value="1"/>
</dbReference>
<dbReference type="InterPro" id="IPR016166">
    <property type="entry name" value="FAD-bd_PCMH"/>
</dbReference>
<dbReference type="InterPro" id="IPR016167">
    <property type="entry name" value="FAD-bd_PCMH_sub1"/>
</dbReference>
<dbReference type="PROSITE" id="PS51387">
    <property type="entry name" value="FAD_PCMH"/>
    <property type="match status" value="1"/>
</dbReference>
<comment type="catalytic activity">
    <reaction evidence="16">
        <text>UDP-N-acetyl-alpha-D-muramate + NADP(+) = UDP-N-acetyl-3-O-(1-carboxyvinyl)-alpha-D-glucosamine + NADPH + H(+)</text>
        <dbReference type="Rhea" id="RHEA:12248"/>
        <dbReference type="ChEBI" id="CHEBI:15378"/>
        <dbReference type="ChEBI" id="CHEBI:57783"/>
        <dbReference type="ChEBI" id="CHEBI:58349"/>
        <dbReference type="ChEBI" id="CHEBI:68483"/>
        <dbReference type="ChEBI" id="CHEBI:70757"/>
        <dbReference type="EC" id="1.3.1.98"/>
    </reaction>
</comment>
<dbReference type="EC" id="1.3.1.98" evidence="5"/>
<dbReference type="GO" id="GO:0071949">
    <property type="term" value="F:FAD binding"/>
    <property type="evidence" value="ECO:0007669"/>
    <property type="project" value="InterPro"/>
</dbReference>
<proteinExistence type="inferred from homology"/>
<comment type="subcellular location">
    <subcellularLocation>
        <location evidence="3">Cytoplasm</location>
    </subcellularLocation>
</comment>
<dbReference type="Gene3D" id="3.30.43.10">
    <property type="entry name" value="Uridine Diphospho-n-acetylenolpyruvylglucosamine Reductase, domain 2"/>
    <property type="match status" value="1"/>
</dbReference>
<name>A0A7J6W2E2_THATH</name>
<evidence type="ECO:0000256" key="7">
    <source>
        <dbReference type="ARBA" id="ARBA00022618"/>
    </source>
</evidence>
<accession>A0A7J6W2E2</accession>
<dbReference type="EMBL" id="JABWDY010022707">
    <property type="protein sequence ID" value="KAF5191539.1"/>
    <property type="molecule type" value="Genomic_DNA"/>
</dbReference>
<gene>
    <name evidence="18" type="ORF">FRX31_018873</name>
</gene>
<dbReference type="Gene3D" id="3.30.465.10">
    <property type="match status" value="1"/>
</dbReference>
<evidence type="ECO:0000313" key="19">
    <source>
        <dbReference type="Proteomes" id="UP000554482"/>
    </source>
</evidence>
<protein>
    <recommendedName>
        <fullName evidence="5">UDP-N-acetylmuramate dehydrogenase</fullName>
        <ecNumber evidence="5">1.3.1.98</ecNumber>
    </recommendedName>
</protein>
<dbReference type="Proteomes" id="UP000554482">
    <property type="component" value="Unassembled WGS sequence"/>
</dbReference>
<dbReference type="GO" id="GO:0008360">
    <property type="term" value="P:regulation of cell shape"/>
    <property type="evidence" value="ECO:0007669"/>
    <property type="project" value="UniProtKB-KW"/>
</dbReference>
<dbReference type="InterPro" id="IPR003170">
    <property type="entry name" value="MurB"/>
</dbReference>
<organism evidence="18 19">
    <name type="scientific">Thalictrum thalictroides</name>
    <name type="common">Rue-anemone</name>
    <name type="synonym">Anemone thalictroides</name>
    <dbReference type="NCBI Taxonomy" id="46969"/>
    <lineage>
        <taxon>Eukaryota</taxon>
        <taxon>Viridiplantae</taxon>
        <taxon>Streptophyta</taxon>
        <taxon>Embryophyta</taxon>
        <taxon>Tracheophyta</taxon>
        <taxon>Spermatophyta</taxon>
        <taxon>Magnoliopsida</taxon>
        <taxon>Ranunculales</taxon>
        <taxon>Ranunculaceae</taxon>
        <taxon>Thalictroideae</taxon>
        <taxon>Thalictrum</taxon>
    </lineage>
</organism>
<evidence type="ECO:0000259" key="17">
    <source>
        <dbReference type="PROSITE" id="PS51387"/>
    </source>
</evidence>
<keyword evidence="14" id="KW-0131">Cell cycle</keyword>
<keyword evidence="12" id="KW-0573">Peptidoglycan synthesis</keyword>
<evidence type="ECO:0000256" key="15">
    <source>
        <dbReference type="ARBA" id="ARBA00023316"/>
    </source>
</evidence>
<keyword evidence="9" id="KW-0274">FAD</keyword>
<evidence type="ECO:0000256" key="2">
    <source>
        <dbReference type="ARBA" id="ARBA00003921"/>
    </source>
</evidence>
<sequence>MHQPTTITNTYHIHKTLAAATENELQIIRHNKLLSELSTWGIGGPCNYFVQVSNLTQLISAVRYCNEHSIRFIIIGKGSNCLFDDHGFDGCVILNQIGFVERAQPGVYRVGSGYAFNRLGVHCCNEGYSGLEFAAGIPGTVGGAAYMNAGANGQESADVIDSVEIVTVDGRLKTLNREELSFGYRKSPFQDMEDLAAVIAVTFHLIPSVSAKERQQTNLAKRKMSQPLAQRSAGSVFRNPLGFSAGDLIEKAGLKGFRVGGGKVSEIHANFFINSDNCTSRDMLELINLVKEKVNVKFGIQLQEEIRYVNACNGINCNRYDIPSV</sequence>
<keyword evidence="19" id="KW-1185">Reference proteome</keyword>
<dbReference type="Pfam" id="PF01565">
    <property type="entry name" value="FAD_binding_4"/>
    <property type="match status" value="1"/>
</dbReference>
<comment type="pathway">
    <text evidence="4">Cell wall biogenesis; peptidoglycan biosynthesis.</text>
</comment>
<evidence type="ECO:0000256" key="13">
    <source>
        <dbReference type="ARBA" id="ARBA00023002"/>
    </source>
</evidence>
<comment type="function">
    <text evidence="2">Cell wall formation.</text>
</comment>
<dbReference type="GO" id="GO:0051301">
    <property type="term" value="P:cell division"/>
    <property type="evidence" value="ECO:0007669"/>
    <property type="project" value="UniProtKB-KW"/>
</dbReference>